<feature type="DNA-binding region" description="H-T-H motif" evidence="4">
    <location>
        <begin position="27"/>
        <end position="46"/>
    </location>
</feature>
<evidence type="ECO:0000259" key="5">
    <source>
        <dbReference type="PROSITE" id="PS50977"/>
    </source>
</evidence>
<dbReference type="SUPFAM" id="SSF46689">
    <property type="entry name" value="Homeodomain-like"/>
    <property type="match status" value="1"/>
</dbReference>
<dbReference type="PROSITE" id="PS50977">
    <property type="entry name" value="HTH_TETR_2"/>
    <property type="match status" value="1"/>
</dbReference>
<name>A0A940M807_9ACTN</name>
<feature type="domain" description="HTH tetR-type" evidence="5">
    <location>
        <begin position="4"/>
        <end position="64"/>
    </location>
</feature>
<dbReference type="Gene3D" id="1.10.357.10">
    <property type="entry name" value="Tetracycline Repressor, domain 2"/>
    <property type="match status" value="1"/>
</dbReference>
<dbReference type="InterPro" id="IPR009057">
    <property type="entry name" value="Homeodomain-like_sf"/>
</dbReference>
<dbReference type="AlphaFoldDB" id="A0A940M807"/>
<evidence type="ECO:0000313" key="7">
    <source>
        <dbReference type="Proteomes" id="UP000670475"/>
    </source>
</evidence>
<dbReference type="PANTHER" id="PTHR47506:SF1">
    <property type="entry name" value="HTH-TYPE TRANSCRIPTIONAL REGULATOR YJDC"/>
    <property type="match status" value="1"/>
</dbReference>
<organism evidence="6 7">
    <name type="scientific">Streptomyces montanisoli</name>
    <dbReference type="NCBI Taxonomy" id="2798581"/>
    <lineage>
        <taxon>Bacteria</taxon>
        <taxon>Bacillati</taxon>
        <taxon>Actinomycetota</taxon>
        <taxon>Actinomycetes</taxon>
        <taxon>Kitasatosporales</taxon>
        <taxon>Streptomycetaceae</taxon>
        <taxon>Streptomyces</taxon>
    </lineage>
</organism>
<dbReference type="RefSeq" id="WP_209337871.1">
    <property type="nucleotide sequence ID" value="NZ_JAGIQL010000002.1"/>
</dbReference>
<evidence type="ECO:0000256" key="4">
    <source>
        <dbReference type="PROSITE-ProRule" id="PRU00335"/>
    </source>
</evidence>
<dbReference type="SUPFAM" id="SSF48498">
    <property type="entry name" value="Tetracyclin repressor-like, C-terminal domain"/>
    <property type="match status" value="1"/>
</dbReference>
<dbReference type="InterPro" id="IPR036271">
    <property type="entry name" value="Tet_transcr_reg_TetR-rel_C_sf"/>
</dbReference>
<comment type="caution">
    <text evidence="6">The sequence shown here is derived from an EMBL/GenBank/DDBJ whole genome shotgun (WGS) entry which is preliminary data.</text>
</comment>
<keyword evidence="1" id="KW-0805">Transcription regulation</keyword>
<dbReference type="Pfam" id="PF00440">
    <property type="entry name" value="TetR_N"/>
    <property type="match status" value="1"/>
</dbReference>
<dbReference type="EMBL" id="JAGIQL010000002">
    <property type="protein sequence ID" value="MBP0456088.1"/>
    <property type="molecule type" value="Genomic_DNA"/>
</dbReference>
<keyword evidence="3" id="KW-0804">Transcription</keyword>
<proteinExistence type="predicted"/>
<reference evidence="6" key="1">
    <citation type="submission" date="2021-03" db="EMBL/GenBank/DDBJ databases">
        <title>Whole genome sequence of Streptomyces bomunensis MMS17-BM035.</title>
        <authorList>
            <person name="Lee J.H."/>
        </authorList>
    </citation>
    <scope>NUCLEOTIDE SEQUENCE</scope>
    <source>
        <strain evidence="6">MMS17-BM035</strain>
    </source>
</reference>
<dbReference type="GO" id="GO:0003677">
    <property type="term" value="F:DNA binding"/>
    <property type="evidence" value="ECO:0007669"/>
    <property type="project" value="UniProtKB-UniRule"/>
</dbReference>
<keyword evidence="2 4" id="KW-0238">DNA-binding</keyword>
<evidence type="ECO:0000256" key="1">
    <source>
        <dbReference type="ARBA" id="ARBA00023015"/>
    </source>
</evidence>
<dbReference type="InterPro" id="IPR001647">
    <property type="entry name" value="HTH_TetR"/>
</dbReference>
<accession>A0A940M807</accession>
<gene>
    <name evidence="6" type="ORF">JFN87_01040</name>
</gene>
<keyword evidence="7" id="KW-1185">Reference proteome</keyword>
<sequence length="191" mass="20915">MALSTAHQRLVDTAADLFYRHGITNTGVDRIAAESKVSKPTLYAHFRTKDALVAAVLKTQHSRRRGEIEAYLAGQEAPDGRWPLLVFDWLDDWHRTEGRRGCAFVNASAELAGPAAAEARACAAGHKRWWRGLFTELCARTGADRPGELADSLCLLMDGANARRLVEDDPRAASAARRAAAELLTAHLEAR</sequence>
<evidence type="ECO:0000256" key="3">
    <source>
        <dbReference type="ARBA" id="ARBA00023163"/>
    </source>
</evidence>
<protein>
    <submittedName>
        <fullName evidence="6">TetR/AcrR family transcriptional regulator</fullName>
    </submittedName>
</protein>
<evidence type="ECO:0000313" key="6">
    <source>
        <dbReference type="EMBL" id="MBP0456088.1"/>
    </source>
</evidence>
<dbReference type="Proteomes" id="UP000670475">
    <property type="component" value="Unassembled WGS sequence"/>
</dbReference>
<evidence type="ECO:0000256" key="2">
    <source>
        <dbReference type="ARBA" id="ARBA00023125"/>
    </source>
</evidence>
<dbReference type="PANTHER" id="PTHR47506">
    <property type="entry name" value="TRANSCRIPTIONAL REGULATORY PROTEIN"/>
    <property type="match status" value="1"/>
</dbReference>
<dbReference type="PRINTS" id="PR00455">
    <property type="entry name" value="HTHTETR"/>
</dbReference>